<name>A0A1M4TBZ5_MARH1</name>
<dbReference type="EMBL" id="FQUI01000004">
    <property type="protein sequence ID" value="SHE41986.1"/>
    <property type="molecule type" value="Genomic_DNA"/>
</dbReference>
<comment type="caution">
    <text evidence="1">The sequence shown here is derived from an EMBL/GenBank/DDBJ whole genome shotgun (WGS) entry which is preliminary data.</text>
</comment>
<protein>
    <submittedName>
        <fullName evidence="1">Uncharacterized protein</fullName>
    </submittedName>
</protein>
<gene>
    <name evidence="1" type="ORF">SAMN02745164_00393</name>
</gene>
<dbReference type="RefSeq" id="WP_072862898.1">
    <property type="nucleotide sequence ID" value="NZ_FQUI01000004.1"/>
</dbReference>
<dbReference type="OrthoDB" id="45091at2"/>
<dbReference type="STRING" id="1122195.SAMN02745164_00393"/>
<organism evidence="1 2">
    <name type="scientific">Marinitoga hydrogenitolerans (strain DSM 16785 / JCM 12826 / AT1271)</name>
    <dbReference type="NCBI Taxonomy" id="1122195"/>
    <lineage>
        <taxon>Bacteria</taxon>
        <taxon>Thermotogati</taxon>
        <taxon>Thermotogota</taxon>
        <taxon>Thermotogae</taxon>
        <taxon>Petrotogales</taxon>
        <taxon>Petrotogaceae</taxon>
        <taxon>Marinitoga</taxon>
    </lineage>
</organism>
<keyword evidence="2" id="KW-1185">Reference proteome</keyword>
<dbReference type="AlphaFoldDB" id="A0A1M4TBZ5"/>
<proteinExistence type="predicted"/>
<reference evidence="1" key="1">
    <citation type="submission" date="2016-11" db="EMBL/GenBank/DDBJ databases">
        <authorList>
            <person name="Varghese N."/>
            <person name="Submissions S."/>
        </authorList>
    </citation>
    <scope>NUCLEOTIDE SEQUENCE [LARGE SCALE GENOMIC DNA]</scope>
    <source>
        <strain evidence="1">DSM 16785</strain>
    </source>
</reference>
<accession>A0A1M4TBZ5</accession>
<dbReference type="Proteomes" id="UP000184334">
    <property type="component" value="Unassembled WGS sequence"/>
</dbReference>
<sequence>MRKVGILVFLIMSIVILAVNSPKQPVLFFRIDDSIRDLPNNISYLLNLALYENVDSETNFSFFDSRFSYDFYPEDNVYAVEVAVSAARILGLEKEILEKYSLSSPAFNDIKTKLEKSYVQKGYDFSRNFGYLEYMNKYFISKIGLPLLDTNNPLNKLKKIDVIKVIIKIFTVESLNKGWNFGYYIPMTNTNNLVSYSEKLNARLNINTGINTPEDVGYLSVFERYFLIKVEGKIIPVIKLPYFEGDNIFDGNEYINRKYFYSLLAIIFGKDPEQVPDKDLIPVRTLNNMISYLPKSSLKGEPALFEIKKPYISKIKSIEPYTFSNDVVKFDIENGELITLDNSKITVKTNYYIENIIENTSQTKTLKRQKEEYFNGKTFSMNYKYLDKKDFHKESFEFLSSGTIKKNNNEVWIINVNHEYNPKIKIPNNLVLADKFKIDANNIKVKWYSVDVETISKMRHLIKRRLSEIPEKYKKLHKEVSAEEIPDAIGVLFKTNVDYIYRTKIIKSDYINADVEYFKVIDRLNAEKKYATLSSLNTFLSNYNNYFEAVNKDEEHTFISYWKDVRNKLNEMKVLNEAYFVPEANVKIDLTEEKFIQRPKDMTMYFWTFYGGKLVSFEPATYRLFTQKFVEPFKFSPDAFLYVKYKDGTIKSGKMSKEGKKLLYNDSEEYLRDMLLWFQIALKVDEYGNQYMEIVYVIAEEI</sequence>
<evidence type="ECO:0000313" key="2">
    <source>
        <dbReference type="Proteomes" id="UP000184334"/>
    </source>
</evidence>
<evidence type="ECO:0000313" key="1">
    <source>
        <dbReference type="EMBL" id="SHE41986.1"/>
    </source>
</evidence>